<feature type="transmembrane region" description="Helical" evidence="2">
    <location>
        <begin position="165"/>
        <end position="191"/>
    </location>
</feature>
<feature type="transmembrane region" description="Helical" evidence="2">
    <location>
        <begin position="247"/>
        <end position="266"/>
    </location>
</feature>
<reference evidence="4" key="1">
    <citation type="journal article" date="2019" name="Int. J. Syst. Evol. Microbiol.">
        <title>The Global Catalogue of Microorganisms (GCM) 10K type strain sequencing project: providing services to taxonomists for standard genome sequencing and annotation.</title>
        <authorList>
            <consortium name="The Broad Institute Genomics Platform"/>
            <consortium name="The Broad Institute Genome Sequencing Center for Infectious Disease"/>
            <person name="Wu L."/>
            <person name="Ma J."/>
        </authorList>
    </citation>
    <scope>NUCLEOTIDE SEQUENCE [LARGE SCALE GENOMIC DNA]</scope>
    <source>
        <strain evidence="4">ZS-35-S2</strain>
    </source>
</reference>
<accession>A0ABW1KGL8</accession>
<gene>
    <name evidence="3" type="ORF">ACFP2T_31060</name>
</gene>
<feature type="transmembrane region" description="Helical" evidence="2">
    <location>
        <begin position="92"/>
        <end position="110"/>
    </location>
</feature>
<evidence type="ECO:0000313" key="3">
    <source>
        <dbReference type="EMBL" id="MFC6020600.1"/>
    </source>
</evidence>
<feature type="region of interest" description="Disordered" evidence="1">
    <location>
        <begin position="486"/>
        <end position="507"/>
    </location>
</feature>
<feature type="transmembrane region" description="Helical" evidence="2">
    <location>
        <begin position="122"/>
        <end position="153"/>
    </location>
</feature>
<evidence type="ECO:0000256" key="2">
    <source>
        <dbReference type="SAM" id="Phobius"/>
    </source>
</evidence>
<evidence type="ECO:0008006" key="5">
    <source>
        <dbReference type="Google" id="ProtNLM"/>
    </source>
</evidence>
<feature type="transmembrane region" description="Helical" evidence="2">
    <location>
        <begin position="326"/>
        <end position="346"/>
    </location>
</feature>
<keyword evidence="4" id="KW-1185">Reference proteome</keyword>
<dbReference type="Proteomes" id="UP001596203">
    <property type="component" value="Unassembled WGS sequence"/>
</dbReference>
<dbReference type="EMBL" id="JBHSPR010000032">
    <property type="protein sequence ID" value="MFC6020600.1"/>
    <property type="molecule type" value="Genomic_DNA"/>
</dbReference>
<protein>
    <recommendedName>
        <fullName evidence="5">MFS transporter</fullName>
    </recommendedName>
</protein>
<organism evidence="3 4">
    <name type="scientific">Plantactinospora solaniradicis</name>
    <dbReference type="NCBI Taxonomy" id="1723736"/>
    <lineage>
        <taxon>Bacteria</taxon>
        <taxon>Bacillati</taxon>
        <taxon>Actinomycetota</taxon>
        <taxon>Actinomycetes</taxon>
        <taxon>Micromonosporales</taxon>
        <taxon>Micromonosporaceae</taxon>
        <taxon>Plantactinospora</taxon>
    </lineage>
</organism>
<evidence type="ECO:0000256" key="1">
    <source>
        <dbReference type="SAM" id="MobiDB-lite"/>
    </source>
</evidence>
<feature type="transmembrane region" description="Helical" evidence="2">
    <location>
        <begin position="273"/>
        <end position="290"/>
    </location>
</feature>
<keyword evidence="2" id="KW-0812">Transmembrane</keyword>
<feature type="transmembrane region" description="Helical" evidence="2">
    <location>
        <begin position="218"/>
        <end position="241"/>
    </location>
</feature>
<sequence>MPDQRRTVSPAGPVRTVLGAVGLAAALAVAFLLAPPLGTDLSAQVARANFFARHGFAPLDLGWYAGVSPYGYSLLTPPLMHWLGGDSLGPRLAGALALLVSAAALALLLVRTAARRPLAGSLVGAACIAGNLVSGRITYAIGIAFGLLALLALTTPRPTPRRLTAAGAALLAGAASPVAGLFVGLAGVALACKEGPLVIAFCRRRAPFSHLRHARRTVLDGAALALGAGVPVAGLGLVFGAGGWMNISLTDTVTAGIASAMVAVLVSRRAVRIGAILATLGVLAAFAVRTPVGLNATRLAAMFALPVLVGYGALPAGPSRRWSPRVAGIALAGVLALVAVVEPPVLVGDLRAAGDPTASRSYFQPLLAELARRPPARIEVVPTANYWEAAYVPEAAPLARGWLRQADQAYNRLFLDGSVDVDSYGRWLRDNGVGYVALPGAKPSWVGRREAELIRGGLPYLTPIWQHRDWTLYAVTGAPSIVNAVASGNGPADGDPPDGPVGPGAGRADAEVVRATSAELTVDVPASGETLVRLRWSNWLRVAGPIGPDGAPAEPSDPTATIVPACLAPYGDWTVLRVPQAGRYRITSSLTGMGPRCPG</sequence>
<proteinExistence type="predicted"/>
<feature type="transmembrane region" description="Helical" evidence="2">
    <location>
        <begin position="12"/>
        <end position="34"/>
    </location>
</feature>
<evidence type="ECO:0000313" key="4">
    <source>
        <dbReference type="Proteomes" id="UP001596203"/>
    </source>
</evidence>
<keyword evidence="2" id="KW-0472">Membrane</keyword>
<dbReference type="RefSeq" id="WP_377427977.1">
    <property type="nucleotide sequence ID" value="NZ_JBHSPR010000032.1"/>
</dbReference>
<name>A0ABW1KGL8_9ACTN</name>
<comment type="caution">
    <text evidence="3">The sequence shown here is derived from an EMBL/GenBank/DDBJ whole genome shotgun (WGS) entry which is preliminary data.</text>
</comment>
<feature type="transmembrane region" description="Helical" evidence="2">
    <location>
        <begin position="296"/>
        <end position="314"/>
    </location>
</feature>
<keyword evidence="2" id="KW-1133">Transmembrane helix</keyword>